<name>A0ABW4KDY9_9BACI</name>
<gene>
    <name evidence="1" type="ORF">ACFSCZ_04565</name>
</gene>
<keyword evidence="2" id="KW-1185">Reference proteome</keyword>
<protein>
    <submittedName>
        <fullName evidence="1">Uncharacterized protein</fullName>
    </submittedName>
</protein>
<reference evidence="2" key="1">
    <citation type="journal article" date="2019" name="Int. J. Syst. Evol. Microbiol.">
        <title>The Global Catalogue of Microorganisms (GCM) 10K type strain sequencing project: providing services to taxonomists for standard genome sequencing and annotation.</title>
        <authorList>
            <consortium name="The Broad Institute Genomics Platform"/>
            <consortium name="The Broad Institute Genome Sequencing Center for Infectious Disease"/>
            <person name="Wu L."/>
            <person name="Ma J."/>
        </authorList>
    </citation>
    <scope>NUCLEOTIDE SEQUENCE [LARGE SCALE GENOMIC DNA]</scope>
    <source>
        <strain evidence="2">CGMCC 1.12295</strain>
    </source>
</reference>
<sequence length="42" mass="4948">MSEIKREDCRLQGFRQMVPQGPMACLLIYDQAYDRQSRVVQS</sequence>
<organism evidence="1 2">
    <name type="scientific">Siminovitchia sediminis</name>
    <dbReference type="NCBI Taxonomy" id="1274353"/>
    <lineage>
        <taxon>Bacteria</taxon>
        <taxon>Bacillati</taxon>
        <taxon>Bacillota</taxon>
        <taxon>Bacilli</taxon>
        <taxon>Bacillales</taxon>
        <taxon>Bacillaceae</taxon>
        <taxon>Siminovitchia</taxon>
    </lineage>
</organism>
<evidence type="ECO:0000313" key="2">
    <source>
        <dbReference type="Proteomes" id="UP001597301"/>
    </source>
</evidence>
<dbReference type="EMBL" id="JBHUEO010000007">
    <property type="protein sequence ID" value="MFD1706027.1"/>
    <property type="molecule type" value="Genomic_DNA"/>
</dbReference>
<dbReference type="RefSeq" id="WP_380772587.1">
    <property type="nucleotide sequence ID" value="NZ_JBHUEO010000007.1"/>
</dbReference>
<proteinExistence type="predicted"/>
<evidence type="ECO:0000313" key="1">
    <source>
        <dbReference type="EMBL" id="MFD1706027.1"/>
    </source>
</evidence>
<accession>A0ABW4KDY9</accession>
<dbReference type="Proteomes" id="UP001597301">
    <property type="component" value="Unassembled WGS sequence"/>
</dbReference>
<comment type="caution">
    <text evidence="1">The sequence shown here is derived from an EMBL/GenBank/DDBJ whole genome shotgun (WGS) entry which is preliminary data.</text>
</comment>